<dbReference type="eggNOG" id="ENOG5031I58">
    <property type="taxonomic scope" value="Bacteria"/>
</dbReference>
<proteinExistence type="predicted"/>
<dbReference type="EMBL" id="CP001824">
    <property type="protein sequence ID" value="ACZ40550.1"/>
    <property type="molecule type" value="Genomic_DNA"/>
</dbReference>
<keyword evidence="2" id="KW-1185">Reference proteome</keyword>
<protein>
    <submittedName>
        <fullName evidence="1">Uncharacterized protein</fullName>
    </submittedName>
</protein>
<reference evidence="2" key="1">
    <citation type="submission" date="2009-11" db="EMBL/GenBank/DDBJ databases">
        <title>The complete chromosome 2 of Sphaerobacter thermophilus DSM 20745.</title>
        <authorList>
            <person name="Lucas S."/>
            <person name="Copeland A."/>
            <person name="Lapidus A."/>
            <person name="Glavina del Rio T."/>
            <person name="Dalin E."/>
            <person name="Tice H."/>
            <person name="Bruce D."/>
            <person name="Goodwin L."/>
            <person name="Pitluck S."/>
            <person name="Kyrpides N."/>
            <person name="Mavromatis K."/>
            <person name="Ivanova N."/>
            <person name="Mikhailova N."/>
            <person name="LaButti K.M."/>
            <person name="Clum A."/>
            <person name="Sun H.I."/>
            <person name="Brettin T."/>
            <person name="Detter J.C."/>
            <person name="Han C."/>
            <person name="Larimer F."/>
            <person name="Land M."/>
            <person name="Hauser L."/>
            <person name="Markowitz V."/>
            <person name="Cheng J.F."/>
            <person name="Hugenholtz P."/>
            <person name="Woyke T."/>
            <person name="Wu D."/>
            <person name="Steenblock K."/>
            <person name="Schneider S."/>
            <person name="Pukall R."/>
            <person name="Goeker M."/>
            <person name="Klenk H.P."/>
            <person name="Eisen J.A."/>
        </authorList>
    </citation>
    <scope>NUCLEOTIDE SEQUENCE [LARGE SCALE GENOMIC DNA]</scope>
    <source>
        <strain evidence="2">ATCC 49802 / DSM 20745 / S 6022</strain>
    </source>
</reference>
<dbReference type="InParanoid" id="D1C9Q7"/>
<dbReference type="RefSeq" id="WP_012873585.1">
    <property type="nucleotide sequence ID" value="NC_013524.1"/>
</dbReference>
<dbReference type="HOGENOM" id="CLU_1347040_0_0_0"/>
<evidence type="ECO:0000313" key="1">
    <source>
        <dbReference type="EMBL" id="ACZ40550.1"/>
    </source>
</evidence>
<dbReference type="OrthoDB" id="511178at2"/>
<dbReference type="KEGG" id="sti:Sthe_3150"/>
<reference evidence="1 2" key="2">
    <citation type="journal article" date="2010" name="Stand. Genomic Sci.">
        <title>Complete genome sequence of Desulfohalobium retbaense type strain (HR(100)).</title>
        <authorList>
            <person name="Spring S."/>
            <person name="Nolan M."/>
            <person name="Lapidus A."/>
            <person name="Glavina Del Rio T."/>
            <person name="Copeland A."/>
            <person name="Tice H."/>
            <person name="Cheng J.F."/>
            <person name="Lucas S."/>
            <person name="Land M."/>
            <person name="Chen F."/>
            <person name="Bruce D."/>
            <person name="Goodwin L."/>
            <person name="Pitluck S."/>
            <person name="Ivanova N."/>
            <person name="Mavromatis K."/>
            <person name="Mikhailova N."/>
            <person name="Pati A."/>
            <person name="Chen A."/>
            <person name="Palaniappan K."/>
            <person name="Hauser L."/>
            <person name="Chang Y.J."/>
            <person name="Jeffries C.D."/>
            <person name="Munk C."/>
            <person name="Kiss H."/>
            <person name="Chain P."/>
            <person name="Han C."/>
            <person name="Brettin T."/>
            <person name="Detter J.C."/>
            <person name="Schuler E."/>
            <person name="Goker M."/>
            <person name="Rohde M."/>
            <person name="Bristow J."/>
            <person name="Eisen J.A."/>
            <person name="Markowitz V."/>
            <person name="Hugenholtz P."/>
            <person name="Kyrpides N.C."/>
            <person name="Klenk H.P."/>
        </authorList>
    </citation>
    <scope>NUCLEOTIDE SEQUENCE [LARGE SCALE GENOMIC DNA]</scope>
    <source>
        <strain evidence="2">ATCC 49802 / DSM 20745 / S 6022</strain>
    </source>
</reference>
<dbReference type="AlphaFoldDB" id="D1C9Q7"/>
<dbReference type="STRING" id="479434.Sthe_3150"/>
<sequence>MVAAVVITATPELEATEPRIHDALRRFQERLNALQPSEMEAVIEAATRALSQSEEPVPPIVDALSGGRRPTAAERVEAEIDVLMRSFARRRELLAGALTASQVARLLGTSRQTPHDRLAAGTLLAVMDQGAWRFPAWQFDPEGDNGVVPGLPEVIRALRVSPIAKMSWLTRPNPMLDGDTPLARLKAGQVEQVVALARAVGAD</sequence>
<gene>
    <name evidence="1" type="ordered locus">Sthe_3150</name>
</gene>
<organism evidence="1 2">
    <name type="scientific">Sphaerobacter thermophilus (strain ATCC 49802 / DSM 20745 / KCCM 41009 / NCIMB 13125 / S 6022)</name>
    <dbReference type="NCBI Taxonomy" id="479434"/>
    <lineage>
        <taxon>Bacteria</taxon>
        <taxon>Pseudomonadati</taxon>
        <taxon>Thermomicrobiota</taxon>
        <taxon>Thermomicrobia</taxon>
        <taxon>Sphaerobacterales</taxon>
        <taxon>Sphaerobacterineae</taxon>
        <taxon>Sphaerobacteraceae</taxon>
        <taxon>Sphaerobacter</taxon>
    </lineage>
</organism>
<dbReference type="Proteomes" id="UP000002027">
    <property type="component" value="Chromosome 2"/>
</dbReference>
<accession>D1C9Q7</accession>
<name>D1C9Q7_SPHTD</name>
<evidence type="ECO:0000313" key="2">
    <source>
        <dbReference type="Proteomes" id="UP000002027"/>
    </source>
</evidence>